<dbReference type="SUPFAM" id="SSF82185">
    <property type="entry name" value="Histone H3 K4-specific methyltransferase SET7/9 N-terminal domain"/>
    <property type="match status" value="2"/>
</dbReference>
<dbReference type="Gene3D" id="3.90.930.1">
    <property type="match status" value="1"/>
</dbReference>
<evidence type="ECO:0000313" key="2">
    <source>
        <dbReference type="Proteomes" id="UP000217838"/>
    </source>
</evidence>
<reference evidence="2" key="1">
    <citation type="submission" date="2017-08" db="EMBL/GenBank/DDBJ databases">
        <title>A dynamic microbial community with high functional redundancy inhabits the cold, oxic subseafloor aquifer.</title>
        <authorList>
            <person name="Tully B.J."/>
            <person name="Wheat C.G."/>
            <person name="Glazer B.T."/>
            <person name="Huber J.A."/>
        </authorList>
    </citation>
    <scope>NUCLEOTIDE SEQUENCE [LARGE SCALE GENOMIC DNA]</scope>
</reference>
<dbReference type="EMBL" id="NVUU01000125">
    <property type="protein sequence ID" value="PCI91775.1"/>
    <property type="molecule type" value="Genomic_DNA"/>
</dbReference>
<dbReference type="Proteomes" id="UP000217838">
    <property type="component" value="Unassembled WGS sequence"/>
</dbReference>
<sequence>MKNSYLTLVGVVLLTLCSCNKSDKKHKKDVVTQRYIHKYGYDVSKDEWDANQFPGQVVTTLKNGVSIASAYEDGVLHGQTTYTYPHSQTLESLHLYEHGNLTKKISYDLKGIPQKEDNFLSPTHVKTKFWYKTGTPMCMEERVDSNLINGEYLTLKNEIETTVIDGMGTKTIRTQDGKLFAREVIEDGIVIGRESFHTNGSPHVVFAYRDGFIDGEKRVFGPTGDPVLLESYTRGRLNGLCTYFQNGYKYLESPFTLGRKEGIERQYIDGETLVEETEYHDGQKHGPSTFYSDGISKTEWYYNNELVSRTKFEELSEREKVISIMNERAKPRIPLNIVEQEDEFLEALEAESRDQ</sequence>
<organism evidence="1 2">
    <name type="scientific">Aerophobetes bacterium</name>
    <dbReference type="NCBI Taxonomy" id="2030807"/>
    <lineage>
        <taxon>Bacteria</taxon>
        <taxon>Candidatus Aerophobota</taxon>
    </lineage>
</organism>
<proteinExistence type="predicted"/>
<gene>
    <name evidence="1" type="ORF">COB11_08170</name>
</gene>
<accession>A0A2A4YBU7</accession>
<dbReference type="PROSITE" id="PS51257">
    <property type="entry name" value="PROKAR_LIPOPROTEIN"/>
    <property type="match status" value="1"/>
</dbReference>
<dbReference type="AlphaFoldDB" id="A0A2A4YBU7"/>
<evidence type="ECO:0008006" key="3">
    <source>
        <dbReference type="Google" id="ProtNLM"/>
    </source>
</evidence>
<protein>
    <recommendedName>
        <fullName evidence="3">Toxin-antitoxin system YwqK family antitoxin</fullName>
    </recommendedName>
</protein>
<dbReference type="Gene3D" id="2.20.110.10">
    <property type="entry name" value="Histone H3 K4-specific methyltransferase SET7/9 N-terminal domain"/>
    <property type="match status" value="1"/>
</dbReference>
<evidence type="ECO:0000313" key="1">
    <source>
        <dbReference type="EMBL" id="PCI91775.1"/>
    </source>
</evidence>
<name>A0A2A4YBU7_UNCAE</name>
<comment type="caution">
    <text evidence="1">The sequence shown here is derived from an EMBL/GenBank/DDBJ whole genome shotgun (WGS) entry which is preliminary data.</text>
</comment>